<proteinExistence type="predicted"/>
<organism evidence="6 7">
    <name type="scientific">Alkaliphilus hydrothermalis</name>
    <dbReference type="NCBI Taxonomy" id="1482730"/>
    <lineage>
        <taxon>Bacteria</taxon>
        <taxon>Bacillati</taxon>
        <taxon>Bacillota</taxon>
        <taxon>Clostridia</taxon>
        <taxon>Peptostreptococcales</taxon>
        <taxon>Natronincolaceae</taxon>
        <taxon>Alkaliphilus</taxon>
    </lineage>
</organism>
<keyword evidence="2" id="KW-0238">DNA-binding</keyword>
<evidence type="ECO:0000259" key="5">
    <source>
        <dbReference type="PROSITE" id="PS51063"/>
    </source>
</evidence>
<evidence type="ECO:0000313" key="6">
    <source>
        <dbReference type="EMBL" id="MBM7615567.1"/>
    </source>
</evidence>
<dbReference type="RefSeq" id="WP_204402930.1">
    <property type="nucleotide sequence ID" value="NZ_JAFBEE010000014.1"/>
</dbReference>
<dbReference type="InterPro" id="IPR014710">
    <property type="entry name" value="RmlC-like_jellyroll"/>
</dbReference>
<evidence type="ECO:0000313" key="7">
    <source>
        <dbReference type="Proteomes" id="UP001314796"/>
    </source>
</evidence>
<name>A0ABS2NRR0_9FIRM</name>
<dbReference type="Gene3D" id="2.60.120.10">
    <property type="entry name" value="Jelly Rolls"/>
    <property type="match status" value="1"/>
</dbReference>
<dbReference type="InterPro" id="IPR050397">
    <property type="entry name" value="Env_Response_Regulators"/>
</dbReference>
<reference evidence="6 7" key="1">
    <citation type="submission" date="2021-01" db="EMBL/GenBank/DDBJ databases">
        <title>Genomic Encyclopedia of Type Strains, Phase IV (KMG-IV): sequencing the most valuable type-strain genomes for metagenomic binning, comparative biology and taxonomic classification.</title>
        <authorList>
            <person name="Goeker M."/>
        </authorList>
    </citation>
    <scope>NUCLEOTIDE SEQUENCE [LARGE SCALE GENOMIC DNA]</scope>
    <source>
        <strain evidence="6 7">DSM 25890</strain>
    </source>
</reference>
<keyword evidence="1" id="KW-0805">Transcription regulation</keyword>
<dbReference type="SUPFAM" id="SSF51206">
    <property type="entry name" value="cAMP-binding domain-like"/>
    <property type="match status" value="1"/>
</dbReference>
<dbReference type="PROSITE" id="PS50042">
    <property type="entry name" value="CNMP_BINDING_3"/>
    <property type="match status" value="1"/>
</dbReference>
<dbReference type="SMART" id="SM00419">
    <property type="entry name" value="HTH_CRP"/>
    <property type="match status" value="1"/>
</dbReference>
<dbReference type="PANTHER" id="PTHR24567:SF58">
    <property type="entry name" value="CYCLIC AMP-BINDING REGULATORY PROTEIN"/>
    <property type="match status" value="1"/>
</dbReference>
<feature type="domain" description="Cyclic nucleotide-binding" evidence="4">
    <location>
        <begin position="15"/>
        <end position="114"/>
    </location>
</feature>
<feature type="domain" description="HTH crp-type" evidence="5">
    <location>
        <begin position="152"/>
        <end position="220"/>
    </location>
</feature>
<accession>A0ABS2NRR0</accession>
<dbReference type="EMBL" id="JAFBEE010000014">
    <property type="protein sequence ID" value="MBM7615567.1"/>
    <property type="molecule type" value="Genomic_DNA"/>
</dbReference>
<dbReference type="InterPro" id="IPR000595">
    <property type="entry name" value="cNMP-bd_dom"/>
</dbReference>
<evidence type="ECO:0000256" key="1">
    <source>
        <dbReference type="ARBA" id="ARBA00023015"/>
    </source>
</evidence>
<dbReference type="Proteomes" id="UP001314796">
    <property type="component" value="Unassembled WGS sequence"/>
</dbReference>
<sequence length="221" mass="25444">MNMKKQLSLIKVNNLFKDISTDQLIDYFHSGSFIISDYNKNNMIHFEGEKCQTLDLILKGEARVQRIDEQGNILTITDFSFGDSIGGNILFSKYPHYPMTIISKTNCTILHIKKSLVLNLCQSNETFLLEFLTCISDITTILTDKIKTISLKSIRESVIDFLKYEYYIQKSCRIILSMTKKELAERLGIQRTSLSRELNKMRKDGLIDFNADSITIIGLEF</sequence>
<evidence type="ECO:0000256" key="2">
    <source>
        <dbReference type="ARBA" id="ARBA00023125"/>
    </source>
</evidence>
<protein>
    <submittedName>
        <fullName evidence="6">CRP-like cAMP-binding protein</fullName>
    </submittedName>
</protein>
<gene>
    <name evidence="6" type="ORF">JOC73_002137</name>
</gene>
<dbReference type="InterPro" id="IPR012318">
    <property type="entry name" value="HTH_CRP"/>
</dbReference>
<comment type="caution">
    <text evidence="6">The sequence shown here is derived from an EMBL/GenBank/DDBJ whole genome shotgun (WGS) entry which is preliminary data.</text>
</comment>
<dbReference type="PANTHER" id="PTHR24567">
    <property type="entry name" value="CRP FAMILY TRANSCRIPTIONAL REGULATORY PROTEIN"/>
    <property type="match status" value="1"/>
</dbReference>
<dbReference type="InterPro" id="IPR018490">
    <property type="entry name" value="cNMP-bd_dom_sf"/>
</dbReference>
<dbReference type="InterPro" id="IPR036390">
    <property type="entry name" value="WH_DNA-bd_sf"/>
</dbReference>
<dbReference type="CDD" id="cd00038">
    <property type="entry name" value="CAP_ED"/>
    <property type="match status" value="1"/>
</dbReference>
<dbReference type="Pfam" id="PF00027">
    <property type="entry name" value="cNMP_binding"/>
    <property type="match status" value="1"/>
</dbReference>
<dbReference type="PROSITE" id="PS51063">
    <property type="entry name" value="HTH_CRP_2"/>
    <property type="match status" value="1"/>
</dbReference>
<dbReference type="Pfam" id="PF13545">
    <property type="entry name" value="HTH_Crp_2"/>
    <property type="match status" value="1"/>
</dbReference>
<keyword evidence="3" id="KW-0804">Transcription</keyword>
<keyword evidence="7" id="KW-1185">Reference proteome</keyword>
<evidence type="ECO:0000256" key="3">
    <source>
        <dbReference type="ARBA" id="ARBA00023163"/>
    </source>
</evidence>
<evidence type="ECO:0000259" key="4">
    <source>
        <dbReference type="PROSITE" id="PS50042"/>
    </source>
</evidence>
<dbReference type="SUPFAM" id="SSF46785">
    <property type="entry name" value="Winged helix' DNA-binding domain"/>
    <property type="match status" value="1"/>
</dbReference>